<dbReference type="AlphaFoldDB" id="A0A653CNU0"/>
<organism evidence="2 3">
    <name type="scientific">Callosobruchus maculatus</name>
    <name type="common">Southern cowpea weevil</name>
    <name type="synonym">Pulse bruchid</name>
    <dbReference type="NCBI Taxonomy" id="64391"/>
    <lineage>
        <taxon>Eukaryota</taxon>
        <taxon>Metazoa</taxon>
        <taxon>Ecdysozoa</taxon>
        <taxon>Arthropoda</taxon>
        <taxon>Hexapoda</taxon>
        <taxon>Insecta</taxon>
        <taxon>Pterygota</taxon>
        <taxon>Neoptera</taxon>
        <taxon>Endopterygota</taxon>
        <taxon>Coleoptera</taxon>
        <taxon>Polyphaga</taxon>
        <taxon>Cucujiformia</taxon>
        <taxon>Chrysomeloidea</taxon>
        <taxon>Chrysomelidae</taxon>
        <taxon>Bruchinae</taxon>
        <taxon>Bruchini</taxon>
        <taxon>Callosobruchus</taxon>
    </lineage>
</organism>
<evidence type="ECO:0000313" key="3">
    <source>
        <dbReference type="Proteomes" id="UP000410492"/>
    </source>
</evidence>
<sequence>MDIEELDEEKLAELESMLYCQVFHSKEREDCQPTNTVPMEENANIKSNVPAAKPRYFEKQNKRPPKKNTERSWYAKNPEKTKQQQNNADSTSPIQNNITINHYVYNVPGWTHGNEKEDSLEIVTSLKKKLSDKKRPHRKQRKEIKQKIAEKVREQRKKNRTHVILYLMMNLVRVVK</sequence>
<accession>A0A653CNU0</accession>
<dbReference type="OrthoDB" id="7608935at2759"/>
<proteinExistence type="predicted"/>
<dbReference type="EMBL" id="CAACVG010008348">
    <property type="protein sequence ID" value="VEN49426.1"/>
    <property type="molecule type" value="Genomic_DNA"/>
</dbReference>
<feature type="region of interest" description="Disordered" evidence="1">
    <location>
        <begin position="27"/>
        <end position="95"/>
    </location>
</feature>
<evidence type="ECO:0000313" key="2">
    <source>
        <dbReference type="EMBL" id="VEN49426.1"/>
    </source>
</evidence>
<evidence type="ECO:0000256" key="1">
    <source>
        <dbReference type="SAM" id="MobiDB-lite"/>
    </source>
</evidence>
<name>A0A653CNU0_CALMS</name>
<dbReference type="Proteomes" id="UP000410492">
    <property type="component" value="Unassembled WGS sequence"/>
</dbReference>
<protein>
    <submittedName>
        <fullName evidence="2">Uncharacterized protein</fullName>
    </submittedName>
</protein>
<keyword evidence="3" id="KW-1185">Reference proteome</keyword>
<reference evidence="2 3" key="1">
    <citation type="submission" date="2019-01" db="EMBL/GenBank/DDBJ databases">
        <authorList>
            <person name="Sayadi A."/>
        </authorList>
    </citation>
    <scope>NUCLEOTIDE SEQUENCE [LARGE SCALE GENOMIC DNA]</scope>
</reference>
<feature type="compositionally biased region" description="Polar residues" evidence="1">
    <location>
        <begin position="83"/>
        <end position="95"/>
    </location>
</feature>
<gene>
    <name evidence="2" type="ORF">CALMAC_LOCUS10542</name>
</gene>